<dbReference type="Gene3D" id="2.120.10.80">
    <property type="entry name" value="Kelch-type beta propeller"/>
    <property type="match status" value="2"/>
</dbReference>
<dbReference type="SUPFAM" id="SSF50965">
    <property type="entry name" value="Galactose oxidase, central domain"/>
    <property type="match status" value="1"/>
</dbReference>
<sequence>MLIFVRRTGHKLIYYRFHRNQSSQCQRYALKKKEEHKQIMKMTKFTIVLHCFLISILSINSQQLQWILLSDGSSPDTPMPRRDAALGFDSSFLILYGGRDQSGMPRQDTYAFNILQGMWEPLNFPNAPSPRYGMASASSIGSGLYIYGGFGMQGSSQFYNPYSAYGQSGLASYKQNPAGSDKQKAKTINKRDTPAAMHKQNPGVMNKQIPNLMNPMGHNNYNDDDDRTDENFYALPDSWFLSYATKSWQQTQTSQYGRGFGSAAATPYASGLPRIIYSMGKSRDWMYSTVETSGQVTAGFSPIGAGQPAIIMYDLSSFNPSYPHARYGHSTTLLTENHLLLYGGCLSGYGKGGPCPSKDSWLLYIDRGHWERLWECPTTKTGAAMVTLPSYSVCASMGQGIFGGWSGINIGNDPPVAVLWGGREFNPSSIRSYISPPDEVAVFSLSQKEWYLKRTRPSSTGNFPMQREGAAFVAGCFQGAPGMFVYGGRSVNNRRLLLNDLWFLQASPQDALSSPGSRGCIYPFSFYHLHGIFQFFTYGVIFPIGYLVGRHAINLSVRRPLHMALQLFGVALAICGFAFGVHAVRAAAWLHFKHAHAIIGIITFILTIIQFCTGLIGAAFLSMRDKKRERLHGSDIKIHQKGYNVDTWGGEGAWRIGHRILGLLVLALGFVNISLGVFLAVLPLPIWIIWFIYFGLLALLIIGLEIVALLRRGTSNKPKPSPRAEIRPDPKGTSQSSITYVDGPTEHQQTTTIHLPRHGVTRVPPPEPTRRDTSLHRRIGGSHGDDMAPLIPNQRQPRPGDVSSSATLPQYIQSTEREYPITTRKRSGPSESSGFDYYVGYAPEHEQQPLPRSTIQQQNEHNLTRIRLQ</sequence>
<keyword evidence="8 10" id="KW-0472">Membrane</keyword>
<feature type="transmembrane region" description="Helical" evidence="10">
    <location>
        <begin position="561"/>
        <end position="584"/>
    </location>
</feature>
<dbReference type="Proteomes" id="UP000663882">
    <property type="component" value="Unassembled WGS sequence"/>
</dbReference>
<evidence type="ECO:0000256" key="1">
    <source>
        <dbReference type="ARBA" id="ARBA00004370"/>
    </source>
</evidence>
<evidence type="ECO:0000256" key="9">
    <source>
        <dbReference type="SAM" id="MobiDB-lite"/>
    </source>
</evidence>
<evidence type="ECO:0000256" key="10">
    <source>
        <dbReference type="SAM" id="Phobius"/>
    </source>
</evidence>
<dbReference type="Pfam" id="PF03188">
    <property type="entry name" value="Cytochrom_B561"/>
    <property type="match status" value="1"/>
</dbReference>
<evidence type="ECO:0000256" key="4">
    <source>
        <dbReference type="ARBA" id="ARBA00022692"/>
    </source>
</evidence>
<dbReference type="CDD" id="cd08760">
    <property type="entry name" value="Cyt_b561_FRRS1_like"/>
    <property type="match status" value="1"/>
</dbReference>
<dbReference type="PANTHER" id="PTHR46093">
    <property type="entry name" value="ACYL-COA-BINDING DOMAIN-CONTAINING PROTEIN 5"/>
    <property type="match status" value="1"/>
</dbReference>
<feature type="domain" description="Cytochrome b561" evidence="11">
    <location>
        <begin position="487"/>
        <end position="711"/>
    </location>
</feature>
<dbReference type="SMART" id="SM00665">
    <property type="entry name" value="B561"/>
    <property type="match status" value="1"/>
</dbReference>
<dbReference type="Gene3D" id="1.20.120.1770">
    <property type="match status" value="1"/>
</dbReference>
<feature type="compositionally biased region" description="Basic and acidic residues" evidence="9">
    <location>
        <begin position="181"/>
        <end position="193"/>
    </location>
</feature>
<accession>A0A815I702</accession>
<keyword evidence="6" id="KW-0249">Electron transport</keyword>
<dbReference type="InterPro" id="IPR015915">
    <property type="entry name" value="Kelch-typ_b-propeller"/>
</dbReference>
<keyword evidence="4 10" id="KW-0812">Transmembrane</keyword>
<keyword evidence="7 10" id="KW-1133">Transmembrane helix</keyword>
<name>A0A815I702_9BILA</name>
<feature type="transmembrane region" description="Helical" evidence="10">
    <location>
        <begin position="660"/>
        <end position="681"/>
    </location>
</feature>
<dbReference type="AlphaFoldDB" id="A0A815I702"/>
<feature type="transmembrane region" description="Helical" evidence="10">
    <location>
        <begin position="687"/>
        <end position="710"/>
    </location>
</feature>
<evidence type="ECO:0000256" key="7">
    <source>
        <dbReference type="ARBA" id="ARBA00022989"/>
    </source>
</evidence>
<feature type="transmembrane region" description="Helical" evidence="10">
    <location>
        <begin position="596"/>
        <end position="621"/>
    </location>
</feature>
<dbReference type="InterPro" id="IPR006593">
    <property type="entry name" value="Cyt_b561/ferric_Rdtase_TM"/>
</dbReference>
<dbReference type="InterPro" id="IPR011043">
    <property type="entry name" value="Gal_Oxase/kelch_b-propeller"/>
</dbReference>
<dbReference type="GO" id="GO:0016020">
    <property type="term" value="C:membrane"/>
    <property type="evidence" value="ECO:0007669"/>
    <property type="project" value="UniProtKB-SubCell"/>
</dbReference>
<evidence type="ECO:0000259" key="11">
    <source>
        <dbReference type="PROSITE" id="PS50939"/>
    </source>
</evidence>
<evidence type="ECO:0000313" key="13">
    <source>
        <dbReference type="Proteomes" id="UP000663882"/>
    </source>
</evidence>
<feature type="transmembrane region" description="Helical" evidence="10">
    <location>
        <begin position="527"/>
        <end position="549"/>
    </location>
</feature>
<feature type="region of interest" description="Disordered" evidence="9">
    <location>
        <begin position="715"/>
        <end position="869"/>
    </location>
</feature>
<keyword evidence="3" id="KW-0813">Transport</keyword>
<keyword evidence="5" id="KW-0677">Repeat</keyword>
<evidence type="ECO:0000256" key="2">
    <source>
        <dbReference type="ARBA" id="ARBA00022441"/>
    </source>
</evidence>
<reference evidence="12" key="1">
    <citation type="submission" date="2021-02" db="EMBL/GenBank/DDBJ databases">
        <authorList>
            <person name="Nowell W R."/>
        </authorList>
    </citation>
    <scope>NUCLEOTIDE SEQUENCE</scope>
</reference>
<gene>
    <name evidence="12" type="ORF">RFH988_LOCUS32849</name>
</gene>
<dbReference type="PANTHER" id="PTHR46093:SF18">
    <property type="entry name" value="FIBRONECTIN TYPE-III DOMAIN-CONTAINING PROTEIN"/>
    <property type="match status" value="1"/>
</dbReference>
<evidence type="ECO:0000256" key="6">
    <source>
        <dbReference type="ARBA" id="ARBA00022982"/>
    </source>
</evidence>
<evidence type="ECO:0000256" key="8">
    <source>
        <dbReference type="ARBA" id="ARBA00023136"/>
    </source>
</evidence>
<feature type="region of interest" description="Disordered" evidence="9">
    <location>
        <begin position="175"/>
        <end position="204"/>
    </location>
</feature>
<comment type="subcellular location">
    <subcellularLocation>
        <location evidence="1">Membrane</location>
    </subcellularLocation>
</comment>
<evidence type="ECO:0000313" key="12">
    <source>
        <dbReference type="EMBL" id="CAF1361617.1"/>
    </source>
</evidence>
<organism evidence="12 13">
    <name type="scientific">Rotaria sordida</name>
    <dbReference type="NCBI Taxonomy" id="392033"/>
    <lineage>
        <taxon>Eukaryota</taxon>
        <taxon>Metazoa</taxon>
        <taxon>Spiralia</taxon>
        <taxon>Gnathifera</taxon>
        <taxon>Rotifera</taxon>
        <taxon>Eurotatoria</taxon>
        <taxon>Bdelloidea</taxon>
        <taxon>Philodinida</taxon>
        <taxon>Philodinidae</taxon>
        <taxon>Rotaria</taxon>
    </lineage>
</organism>
<proteinExistence type="predicted"/>
<dbReference type="EMBL" id="CAJNOO010003949">
    <property type="protein sequence ID" value="CAF1361617.1"/>
    <property type="molecule type" value="Genomic_DNA"/>
</dbReference>
<feature type="compositionally biased region" description="Polar residues" evidence="9">
    <location>
        <begin position="802"/>
        <end position="814"/>
    </location>
</feature>
<keyword evidence="2" id="KW-0880">Kelch repeat</keyword>
<feature type="compositionally biased region" description="Polar residues" evidence="9">
    <location>
        <begin position="850"/>
        <end position="861"/>
    </location>
</feature>
<dbReference type="PROSITE" id="PS50939">
    <property type="entry name" value="CYTOCHROME_B561"/>
    <property type="match status" value="1"/>
</dbReference>
<protein>
    <recommendedName>
        <fullName evidence="11">Cytochrome b561 domain-containing protein</fullName>
    </recommendedName>
</protein>
<evidence type="ECO:0000256" key="5">
    <source>
        <dbReference type="ARBA" id="ARBA00022737"/>
    </source>
</evidence>
<evidence type="ECO:0000256" key="3">
    <source>
        <dbReference type="ARBA" id="ARBA00022448"/>
    </source>
</evidence>
<comment type="caution">
    <text evidence="12">The sequence shown here is derived from an EMBL/GenBank/DDBJ whole genome shotgun (WGS) entry which is preliminary data.</text>
</comment>
<dbReference type="OrthoDB" id="2419613at2759"/>